<dbReference type="EMBL" id="UINC01006792">
    <property type="protein sequence ID" value="SVA29653.1"/>
    <property type="molecule type" value="Genomic_DNA"/>
</dbReference>
<dbReference type="InterPro" id="IPR020456">
    <property type="entry name" value="Acylphosphatase"/>
</dbReference>
<evidence type="ECO:0000313" key="2">
    <source>
        <dbReference type="EMBL" id="SVA29653.1"/>
    </source>
</evidence>
<dbReference type="GO" id="GO:0003998">
    <property type="term" value="F:acylphosphatase activity"/>
    <property type="evidence" value="ECO:0007669"/>
    <property type="project" value="InterPro"/>
</dbReference>
<dbReference type="PROSITE" id="PS00151">
    <property type="entry name" value="ACYLPHOSPHATASE_2"/>
    <property type="match status" value="1"/>
</dbReference>
<gene>
    <name evidence="2" type="ORF">METZ01_LOCUS82507</name>
</gene>
<protein>
    <recommendedName>
        <fullName evidence="1">Acylphosphatase-like domain-containing protein</fullName>
    </recommendedName>
</protein>
<feature type="non-terminal residue" evidence="2">
    <location>
        <position position="73"/>
    </location>
</feature>
<dbReference type="Pfam" id="PF00708">
    <property type="entry name" value="Acylphosphatase"/>
    <property type="match status" value="1"/>
</dbReference>
<sequence length="73" mass="7906">VQGVGYRQSAQSRAIALELRGWVRNLPDGSVELAAEGSDGAVKNFLSWCHQGPRFAKVVSVEHADEEPLGDSR</sequence>
<name>A0A381US33_9ZZZZ</name>
<organism evidence="2">
    <name type="scientific">marine metagenome</name>
    <dbReference type="NCBI Taxonomy" id="408172"/>
    <lineage>
        <taxon>unclassified sequences</taxon>
        <taxon>metagenomes</taxon>
        <taxon>ecological metagenomes</taxon>
    </lineage>
</organism>
<evidence type="ECO:0000259" key="1">
    <source>
        <dbReference type="PROSITE" id="PS51160"/>
    </source>
</evidence>
<feature type="non-terminal residue" evidence="2">
    <location>
        <position position="1"/>
    </location>
</feature>
<dbReference type="PANTHER" id="PTHR47268:SF4">
    <property type="entry name" value="ACYLPHOSPHATASE"/>
    <property type="match status" value="1"/>
</dbReference>
<dbReference type="Gene3D" id="3.30.70.100">
    <property type="match status" value="1"/>
</dbReference>
<dbReference type="SUPFAM" id="SSF54975">
    <property type="entry name" value="Acylphosphatase/BLUF domain-like"/>
    <property type="match status" value="1"/>
</dbReference>
<proteinExistence type="predicted"/>
<accession>A0A381US33</accession>
<feature type="domain" description="Acylphosphatase-like" evidence="1">
    <location>
        <begin position="1"/>
        <end position="73"/>
    </location>
</feature>
<dbReference type="InterPro" id="IPR017968">
    <property type="entry name" value="Acylphosphatase_CS"/>
</dbReference>
<dbReference type="InterPro" id="IPR001792">
    <property type="entry name" value="Acylphosphatase-like_dom"/>
</dbReference>
<dbReference type="InterPro" id="IPR036046">
    <property type="entry name" value="Acylphosphatase-like_dom_sf"/>
</dbReference>
<dbReference type="PROSITE" id="PS51160">
    <property type="entry name" value="ACYLPHOSPHATASE_3"/>
    <property type="match status" value="1"/>
</dbReference>
<dbReference type="AlphaFoldDB" id="A0A381US33"/>
<dbReference type="PANTHER" id="PTHR47268">
    <property type="entry name" value="ACYLPHOSPHATASE"/>
    <property type="match status" value="1"/>
</dbReference>
<reference evidence="2" key="1">
    <citation type="submission" date="2018-05" db="EMBL/GenBank/DDBJ databases">
        <authorList>
            <person name="Lanie J.A."/>
            <person name="Ng W.-L."/>
            <person name="Kazmierczak K.M."/>
            <person name="Andrzejewski T.M."/>
            <person name="Davidsen T.M."/>
            <person name="Wayne K.J."/>
            <person name="Tettelin H."/>
            <person name="Glass J.I."/>
            <person name="Rusch D."/>
            <person name="Podicherti R."/>
            <person name="Tsui H.-C.T."/>
            <person name="Winkler M.E."/>
        </authorList>
    </citation>
    <scope>NUCLEOTIDE SEQUENCE</scope>
</reference>